<dbReference type="InterPro" id="IPR036909">
    <property type="entry name" value="Cyt_c-like_dom_sf"/>
</dbReference>
<dbReference type="InterPro" id="IPR002327">
    <property type="entry name" value="Cyt_c_1A/1B"/>
</dbReference>
<dbReference type="RefSeq" id="WP_168081299.1">
    <property type="nucleotide sequence ID" value="NZ_JAAVJI010000001.1"/>
</dbReference>
<keyword evidence="7" id="KW-0732">Signal</keyword>
<comment type="caution">
    <text evidence="9">The sequence shown here is derived from an EMBL/GenBank/DDBJ whole genome shotgun (WGS) entry which is preliminary data.</text>
</comment>
<organism evidence="9 10">
    <name type="scientific">Pseudomonas quercus</name>
    <dbReference type="NCBI Taxonomy" id="2722792"/>
    <lineage>
        <taxon>Bacteria</taxon>
        <taxon>Pseudomonadati</taxon>
        <taxon>Pseudomonadota</taxon>
        <taxon>Gammaproteobacteria</taxon>
        <taxon>Pseudomonadales</taxon>
        <taxon>Pseudomonadaceae</taxon>
        <taxon>Pseudomonas</taxon>
    </lineage>
</organism>
<dbReference type="PRINTS" id="PR00604">
    <property type="entry name" value="CYTCHRMECIAB"/>
</dbReference>
<dbReference type="EMBL" id="JAAVJI010000001">
    <property type="protein sequence ID" value="NJO99820.1"/>
    <property type="molecule type" value="Genomic_DNA"/>
</dbReference>
<reference evidence="9 10" key="1">
    <citation type="submission" date="2020-03" db="EMBL/GenBank/DDBJ databases">
        <authorList>
            <person name="Wang L."/>
            <person name="He N."/>
            <person name="Li Y."/>
            <person name="Fang Y."/>
            <person name="Zhang F."/>
        </authorList>
    </citation>
    <scope>NUCLEOTIDE SEQUENCE [LARGE SCALE GENOMIC DNA]</scope>
    <source>
        <strain evidence="10">hsmgli-8</strain>
    </source>
</reference>
<evidence type="ECO:0000313" key="9">
    <source>
        <dbReference type="EMBL" id="NJO99820.1"/>
    </source>
</evidence>
<keyword evidence="2 6" id="KW-0349">Heme</keyword>
<dbReference type="Pfam" id="PF00034">
    <property type="entry name" value="Cytochrom_C"/>
    <property type="match status" value="1"/>
</dbReference>
<evidence type="ECO:0000256" key="6">
    <source>
        <dbReference type="PROSITE-ProRule" id="PRU00433"/>
    </source>
</evidence>
<accession>A0ABX0Y920</accession>
<evidence type="ECO:0000256" key="7">
    <source>
        <dbReference type="SAM" id="SignalP"/>
    </source>
</evidence>
<proteinExistence type="predicted"/>
<dbReference type="InterPro" id="IPR009056">
    <property type="entry name" value="Cyt_c-like_dom"/>
</dbReference>
<evidence type="ECO:0000256" key="4">
    <source>
        <dbReference type="ARBA" id="ARBA00022982"/>
    </source>
</evidence>
<dbReference type="PROSITE" id="PS51007">
    <property type="entry name" value="CYTC"/>
    <property type="match status" value="1"/>
</dbReference>
<keyword evidence="1" id="KW-0813">Transport</keyword>
<feature type="chain" id="PRO_5045146072" evidence="7">
    <location>
        <begin position="24"/>
        <end position="131"/>
    </location>
</feature>
<dbReference type="Gene3D" id="1.10.760.10">
    <property type="entry name" value="Cytochrome c-like domain"/>
    <property type="match status" value="1"/>
</dbReference>
<sequence length="131" mass="13951">MPFYSSRYLAVALFLGIAPMAFAQGDAESGEAIFKSRCSGCHAIGPGAQPAFGPQLTGVVGRQAGAAPGYQYSDAMRASGIVWDEEKLKAYIDDAKAVVPGTRMNFWWIGSDQKLSDLVAYLASQVEKPSP</sequence>
<feature type="domain" description="Cytochrome c" evidence="8">
    <location>
        <begin position="25"/>
        <end position="126"/>
    </location>
</feature>
<keyword evidence="3 6" id="KW-0479">Metal-binding</keyword>
<evidence type="ECO:0000256" key="5">
    <source>
        <dbReference type="ARBA" id="ARBA00023004"/>
    </source>
</evidence>
<feature type="signal peptide" evidence="7">
    <location>
        <begin position="1"/>
        <end position="23"/>
    </location>
</feature>
<keyword evidence="4" id="KW-0249">Electron transport</keyword>
<name>A0ABX0Y920_9PSED</name>
<evidence type="ECO:0000256" key="3">
    <source>
        <dbReference type="ARBA" id="ARBA00022723"/>
    </source>
</evidence>
<evidence type="ECO:0000256" key="2">
    <source>
        <dbReference type="ARBA" id="ARBA00022617"/>
    </source>
</evidence>
<dbReference type="SUPFAM" id="SSF46626">
    <property type="entry name" value="Cytochrome c"/>
    <property type="match status" value="1"/>
</dbReference>
<dbReference type="Proteomes" id="UP000746535">
    <property type="component" value="Unassembled WGS sequence"/>
</dbReference>
<evidence type="ECO:0000256" key="1">
    <source>
        <dbReference type="ARBA" id="ARBA00022448"/>
    </source>
</evidence>
<protein>
    <submittedName>
        <fullName evidence="9">Cytochrome c family protein</fullName>
    </submittedName>
</protein>
<keyword evidence="5 6" id="KW-0408">Iron</keyword>
<gene>
    <name evidence="9" type="ORF">HBH25_02945</name>
</gene>
<keyword evidence="10" id="KW-1185">Reference proteome</keyword>
<evidence type="ECO:0000313" key="10">
    <source>
        <dbReference type="Proteomes" id="UP000746535"/>
    </source>
</evidence>
<evidence type="ECO:0000259" key="8">
    <source>
        <dbReference type="PROSITE" id="PS51007"/>
    </source>
</evidence>
<dbReference type="PANTHER" id="PTHR11961">
    <property type="entry name" value="CYTOCHROME C"/>
    <property type="match status" value="1"/>
</dbReference>